<comment type="subcellular location">
    <subcellularLocation>
        <location evidence="1 8">Cell membrane</location>
        <topology evidence="1 8">Multi-pass membrane protein</topology>
    </subcellularLocation>
</comment>
<comment type="pathway">
    <text evidence="8">Cell wall biogenesis; peptidoglycan biosynthesis.</text>
</comment>
<dbReference type="AlphaFoldDB" id="A0A1G5JFH0"/>
<keyword evidence="2 8" id="KW-1003">Cell membrane</keyword>
<feature type="transmembrane region" description="Helical" evidence="8">
    <location>
        <begin position="344"/>
        <end position="365"/>
    </location>
</feature>
<feature type="transmembrane region" description="Helical" evidence="8">
    <location>
        <begin position="187"/>
        <end position="208"/>
    </location>
</feature>
<feature type="transmembrane region" description="Helical" evidence="8">
    <location>
        <begin position="409"/>
        <end position="428"/>
    </location>
</feature>
<keyword evidence="7 8" id="KW-0472">Membrane</keyword>
<accession>A0A1G5JFH0</accession>
<feature type="transmembrane region" description="Helical" evidence="8">
    <location>
        <begin position="440"/>
        <end position="466"/>
    </location>
</feature>
<feature type="transmembrane region" description="Helical" evidence="8">
    <location>
        <begin position="133"/>
        <end position="152"/>
    </location>
</feature>
<evidence type="ECO:0000256" key="7">
    <source>
        <dbReference type="ARBA" id="ARBA00023136"/>
    </source>
</evidence>
<feature type="transmembrane region" description="Helical" evidence="8">
    <location>
        <begin position="478"/>
        <end position="498"/>
    </location>
</feature>
<comment type="function">
    <text evidence="8 9">Involved in peptidoglycan biosynthesis. Transports lipid-linked peptidoglycan precursors from the inner to the outer leaflet of the cytoplasmic membrane.</text>
</comment>
<dbReference type="UniPathway" id="UPA00219"/>
<keyword evidence="5 8" id="KW-0573">Peptidoglycan synthesis</keyword>
<dbReference type="GO" id="GO:0005886">
    <property type="term" value="C:plasma membrane"/>
    <property type="evidence" value="ECO:0007669"/>
    <property type="project" value="UniProtKB-SubCell"/>
</dbReference>
<proteinExistence type="inferred from homology"/>
<protein>
    <recommendedName>
        <fullName evidence="8">Probable lipid II flippase MurJ</fullName>
    </recommendedName>
</protein>
<dbReference type="GO" id="GO:0071555">
    <property type="term" value="P:cell wall organization"/>
    <property type="evidence" value="ECO:0007669"/>
    <property type="project" value="UniProtKB-UniRule"/>
</dbReference>
<keyword evidence="4 8" id="KW-0133">Cell shape</keyword>
<gene>
    <name evidence="8" type="primary">murJ</name>
    <name evidence="10" type="ORF">SAMN03080606_02829</name>
</gene>
<name>A0A1G5JFH0_9FIRM</name>
<dbReference type="GO" id="GO:0008360">
    <property type="term" value="P:regulation of cell shape"/>
    <property type="evidence" value="ECO:0007669"/>
    <property type="project" value="UniProtKB-UniRule"/>
</dbReference>
<feature type="transmembrane region" description="Helical" evidence="8">
    <location>
        <begin position="273"/>
        <end position="291"/>
    </location>
</feature>
<dbReference type="STRING" id="1120976.SAMN03080606_02829"/>
<keyword evidence="11" id="KW-1185">Reference proteome</keyword>
<dbReference type="NCBIfam" id="TIGR01695">
    <property type="entry name" value="murJ_mviN"/>
    <property type="match status" value="1"/>
</dbReference>
<organism evidence="10 11">
    <name type="scientific">Alkaliphilus peptidifermentans DSM 18978</name>
    <dbReference type="NCBI Taxonomy" id="1120976"/>
    <lineage>
        <taxon>Bacteria</taxon>
        <taxon>Bacillati</taxon>
        <taxon>Bacillota</taxon>
        <taxon>Clostridia</taxon>
        <taxon>Peptostreptococcales</taxon>
        <taxon>Natronincolaceae</taxon>
        <taxon>Alkaliphilus</taxon>
    </lineage>
</organism>
<dbReference type="HAMAP" id="MF_02078">
    <property type="entry name" value="MurJ_MviN"/>
    <property type="match status" value="1"/>
</dbReference>
<comment type="similarity">
    <text evidence="8 9">Belongs to the MurJ/MviN family.</text>
</comment>
<keyword evidence="3 8" id="KW-0812">Transmembrane</keyword>
<evidence type="ECO:0000313" key="11">
    <source>
        <dbReference type="Proteomes" id="UP000198636"/>
    </source>
</evidence>
<feature type="transmembrane region" description="Helical" evidence="8">
    <location>
        <begin position="12"/>
        <end position="33"/>
    </location>
</feature>
<dbReference type="PRINTS" id="PR01806">
    <property type="entry name" value="VIRFACTRMVIN"/>
</dbReference>
<evidence type="ECO:0000256" key="9">
    <source>
        <dbReference type="PIRNR" id="PIRNR002869"/>
    </source>
</evidence>
<evidence type="ECO:0000256" key="4">
    <source>
        <dbReference type="ARBA" id="ARBA00022960"/>
    </source>
</evidence>
<dbReference type="PIRSF" id="PIRSF002869">
    <property type="entry name" value="MviN"/>
    <property type="match status" value="1"/>
</dbReference>
<evidence type="ECO:0000256" key="2">
    <source>
        <dbReference type="ARBA" id="ARBA00022475"/>
    </source>
</evidence>
<keyword evidence="8 9" id="KW-0813">Transport</keyword>
<keyword evidence="6 8" id="KW-1133">Transmembrane helix</keyword>
<feature type="transmembrane region" description="Helical" evidence="8">
    <location>
        <begin position="312"/>
        <end position="332"/>
    </location>
</feature>
<dbReference type="InterPro" id="IPR051050">
    <property type="entry name" value="Lipid_II_flippase_MurJ/MviN"/>
</dbReference>
<dbReference type="InterPro" id="IPR004268">
    <property type="entry name" value="MurJ"/>
</dbReference>
<reference evidence="10 11" key="1">
    <citation type="submission" date="2016-10" db="EMBL/GenBank/DDBJ databases">
        <authorList>
            <person name="de Groot N.N."/>
        </authorList>
    </citation>
    <scope>NUCLEOTIDE SEQUENCE [LARGE SCALE GENOMIC DNA]</scope>
    <source>
        <strain evidence="10 11">DSM 18978</strain>
    </source>
</reference>
<dbReference type="GO" id="GO:0015648">
    <property type="term" value="F:lipid-linked peptidoglycan transporter activity"/>
    <property type="evidence" value="ECO:0007669"/>
    <property type="project" value="UniProtKB-UniRule"/>
</dbReference>
<dbReference type="Pfam" id="PF03023">
    <property type="entry name" value="MurJ"/>
    <property type="match status" value="1"/>
</dbReference>
<feature type="transmembrane region" description="Helical" evidence="8">
    <location>
        <begin position="386"/>
        <end position="403"/>
    </location>
</feature>
<dbReference type="EMBL" id="FMUS01000019">
    <property type="protein sequence ID" value="SCY87106.1"/>
    <property type="molecule type" value="Genomic_DNA"/>
</dbReference>
<dbReference type="GO" id="GO:0034204">
    <property type="term" value="P:lipid translocation"/>
    <property type="evidence" value="ECO:0007669"/>
    <property type="project" value="TreeGrafter"/>
</dbReference>
<evidence type="ECO:0000256" key="8">
    <source>
        <dbReference type="HAMAP-Rule" id="MF_02078"/>
    </source>
</evidence>
<dbReference type="PANTHER" id="PTHR47019:SF1">
    <property type="entry name" value="LIPID II FLIPPASE MURJ"/>
    <property type="match status" value="1"/>
</dbReference>
<evidence type="ECO:0000313" key="10">
    <source>
        <dbReference type="EMBL" id="SCY87106.1"/>
    </source>
</evidence>
<dbReference type="PANTHER" id="PTHR47019">
    <property type="entry name" value="LIPID II FLIPPASE MURJ"/>
    <property type="match status" value="1"/>
</dbReference>
<feature type="transmembrane region" description="Helical" evidence="8">
    <location>
        <begin position="159"/>
        <end position="181"/>
    </location>
</feature>
<dbReference type="RefSeq" id="WP_176759033.1">
    <property type="nucleotide sequence ID" value="NZ_FMUS01000019.1"/>
</dbReference>
<feature type="transmembrane region" description="Helical" evidence="8">
    <location>
        <begin position="90"/>
        <end position="113"/>
    </location>
</feature>
<sequence length="517" mass="57343">MSRAGKVAKSTIIIMIFILVSKILGFSRDILIASNYGAGEIADTFLIVFKASSIAIVMINSVVHTTLLPVLTEISAKKGRAKEIEFVNEFINGALILTGLIAILGWIFSPLIIKILAPAFVGEQFKLAVELNRIGFPMIILVAAASTITIFLQKNEEFTIPAATGLPLNITYIVFLVFLSHRFGIKGLMYTVLIAHSTQLFFQLPYAYKMGFRYKFKISRSNPYLKKTLLLSAPIIIGAAIQQINTIIDRNIASRLEVGSISALTYAVRLEEFIVGVFIVAVSTVFFPMLTREFENNDYGEMKNIMGYGINFILMITIPATIGIILLAFPIVELLFQRNAFDQRATFMTANALIFYSVGLPGIGVREMLLRMFYSLQDTKTPMKNGIIAVIINITLNLILVRFMQHRGLALATGISALISATLLTISLKKKMGTIGGTNLLSSFLKITLASLAMGIIVFLLKPYFIGNFSGSFMRDSLQLGIIILIGVVSYFSICYILKIRELRFLFEIGIEKIRRL</sequence>
<feature type="transmembrane region" description="Helical" evidence="8">
    <location>
        <begin position="45"/>
        <end position="70"/>
    </location>
</feature>
<evidence type="ECO:0000256" key="1">
    <source>
        <dbReference type="ARBA" id="ARBA00004651"/>
    </source>
</evidence>
<dbReference type="CDD" id="cd13123">
    <property type="entry name" value="MATE_MurJ_like"/>
    <property type="match status" value="1"/>
</dbReference>
<dbReference type="GO" id="GO:0009252">
    <property type="term" value="P:peptidoglycan biosynthetic process"/>
    <property type="evidence" value="ECO:0007669"/>
    <property type="project" value="UniProtKB-UniRule"/>
</dbReference>
<keyword evidence="8 9" id="KW-0961">Cell wall biogenesis/degradation</keyword>
<evidence type="ECO:0000256" key="3">
    <source>
        <dbReference type="ARBA" id="ARBA00022692"/>
    </source>
</evidence>
<dbReference type="Proteomes" id="UP000198636">
    <property type="component" value="Unassembled WGS sequence"/>
</dbReference>
<evidence type="ECO:0000256" key="5">
    <source>
        <dbReference type="ARBA" id="ARBA00022984"/>
    </source>
</evidence>
<evidence type="ECO:0000256" key="6">
    <source>
        <dbReference type="ARBA" id="ARBA00022989"/>
    </source>
</evidence>
<feature type="transmembrane region" description="Helical" evidence="8">
    <location>
        <begin position="229"/>
        <end position="248"/>
    </location>
</feature>